<feature type="transmembrane region" description="Helical" evidence="1">
    <location>
        <begin position="7"/>
        <end position="29"/>
    </location>
</feature>
<keyword evidence="1" id="KW-1133">Transmembrane helix</keyword>
<name>A0A481Z2V7_9VIRU</name>
<evidence type="ECO:0000256" key="1">
    <source>
        <dbReference type="SAM" id="Phobius"/>
    </source>
</evidence>
<keyword evidence="1" id="KW-0812">Transmembrane</keyword>
<evidence type="ECO:0000313" key="2">
    <source>
        <dbReference type="EMBL" id="QBK89114.1"/>
    </source>
</evidence>
<protein>
    <submittedName>
        <fullName evidence="2">Uncharacterized protein</fullName>
    </submittedName>
</protein>
<sequence>MDNMKSLNCCLLCCACCCFLVIIVLIILFKDSGPKYTVNGFGAPGTDIDIPAGIPIMNVRFPGLPDASFQHHGVIGPG</sequence>
<gene>
    <name evidence="2" type="ORF">LCMiAC02_02070</name>
</gene>
<reference evidence="2" key="1">
    <citation type="journal article" date="2019" name="MBio">
        <title>Virus Genomes from Deep Sea Sediments Expand the Ocean Megavirome and Support Independent Origins of Viral Gigantism.</title>
        <authorList>
            <person name="Backstrom D."/>
            <person name="Yutin N."/>
            <person name="Jorgensen S.L."/>
            <person name="Dharamshi J."/>
            <person name="Homa F."/>
            <person name="Zaremba-Niedwiedzka K."/>
            <person name="Spang A."/>
            <person name="Wolf Y.I."/>
            <person name="Koonin E.V."/>
            <person name="Ettema T.J."/>
        </authorList>
    </citation>
    <scope>NUCLEOTIDE SEQUENCE</scope>
</reference>
<keyword evidence="1" id="KW-0472">Membrane</keyword>
<dbReference type="EMBL" id="MK500408">
    <property type="protein sequence ID" value="QBK89114.1"/>
    <property type="molecule type" value="Genomic_DNA"/>
</dbReference>
<accession>A0A481Z2V7</accession>
<organism evidence="2">
    <name type="scientific">Mimivirus LCMiAC02</name>
    <dbReference type="NCBI Taxonomy" id="2506609"/>
    <lineage>
        <taxon>Viruses</taxon>
        <taxon>Varidnaviria</taxon>
        <taxon>Bamfordvirae</taxon>
        <taxon>Nucleocytoviricota</taxon>
        <taxon>Megaviricetes</taxon>
        <taxon>Imitervirales</taxon>
        <taxon>Mimiviridae</taxon>
        <taxon>Klosneuvirinae</taxon>
    </lineage>
</organism>
<proteinExistence type="predicted"/>